<evidence type="ECO:0000259" key="1">
    <source>
        <dbReference type="PROSITE" id="PS51186"/>
    </source>
</evidence>
<dbReference type="AlphaFoldDB" id="A0A132MUQ8"/>
<keyword evidence="3" id="KW-1185">Reference proteome</keyword>
<keyword evidence="2" id="KW-0808">Transferase</keyword>
<dbReference type="SUPFAM" id="SSF55729">
    <property type="entry name" value="Acyl-CoA N-acyltransferases (Nat)"/>
    <property type="match status" value="1"/>
</dbReference>
<gene>
    <name evidence="2" type="ORF">LI90_2566</name>
</gene>
<feature type="domain" description="N-acetyltransferase" evidence="1">
    <location>
        <begin position="9"/>
        <end position="144"/>
    </location>
</feature>
<evidence type="ECO:0000313" key="3">
    <source>
        <dbReference type="Proteomes" id="UP000070188"/>
    </source>
</evidence>
<accession>A0A132MUQ8</accession>
<proteinExistence type="predicted"/>
<dbReference type="Proteomes" id="UP000070188">
    <property type="component" value="Unassembled WGS sequence"/>
</dbReference>
<dbReference type="InterPro" id="IPR016181">
    <property type="entry name" value="Acyl_CoA_acyltransferase"/>
</dbReference>
<dbReference type="InterPro" id="IPR000182">
    <property type="entry name" value="GNAT_dom"/>
</dbReference>
<dbReference type="RefSeq" id="WP_066888077.1">
    <property type="nucleotide sequence ID" value="NZ_JYIJ01000018.1"/>
</dbReference>
<dbReference type="STRING" id="1469144.LI90_2566"/>
<reference evidence="3" key="1">
    <citation type="submission" date="2015-04" db="EMBL/GenBank/DDBJ databases">
        <title>Physiological reanalysis, assessment of diazotrophy, and genome sequences of multiple isolates of Streptomyces thermoautotrophicus.</title>
        <authorList>
            <person name="MacKellar D.C."/>
            <person name="Lieber L."/>
            <person name="Norman J."/>
            <person name="Bolger A."/>
            <person name="Tobin C."/>
            <person name="Murray J.W."/>
            <person name="Chang R."/>
            <person name="Ford T."/>
            <person name="Nguyen P.Q."/>
            <person name="Woodward J."/>
            <person name="Permingeat H."/>
            <person name="Joshi N.S."/>
            <person name="Silver P.A."/>
            <person name="Usadel B."/>
            <person name="Rutherford A.W."/>
            <person name="Friesen M."/>
            <person name="Prell J."/>
        </authorList>
    </citation>
    <scope>NUCLEOTIDE SEQUENCE [LARGE SCALE GENOMIC DNA]</scope>
    <source>
        <strain evidence="3">H1</strain>
    </source>
</reference>
<dbReference type="PATRIC" id="fig|1469144.10.peg.2775"/>
<dbReference type="Gene3D" id="3.40.630.30">
    <property type="match status" value="1"/>
</dbReference>
<dbReference type="GO" id="GO:0016747">
    <property type="term" value="F:acyltransferase activity, transferring groups other than amino-acyl groups"/>
    <property type="evidence" value="ECO:0007669"/>
    <property type="project" value="InterPro"/>
</dbReference>
<dbReference type="Pfam" id="PF13673">
    <property type="entry name" value="Acetyltransf_10"/>
    <property type="match status" value="1"/>
</dbReference>
<dbReference type="EMBL" id="LAXD01000001">
    <property type="protein sequence ID" value="KWX01534.1"/>
    <property type="molecule type" value="Genomic_DNA"/>
</dbReference>
<name>A0A132MUQ8_9ACTN</name>
<dbReference type="CDD" id="cd04301">
    <property type="entry name" value="NAT_SF"/>
    <property type="match status" value="1"/>
</dbReference>
<organism evidence="2 3">
    <name type="scientific">Carbonactinospora thermoautotrophica</name>
    <dbReference type="NCBI Taxonomy" id="1469144"/>
    <lineage>
        <taxon>Bacteria</taxon>
        <taxon>Bacillati</taxon>
        <taxon>Actinomycetota</taxon>
        <taxon>Actinomycetes</taxon>
        <taxon>Kitasatosporales</taxon>
        <taxon>Carbonactinosporaceae</taxon>
        <taxon>Carbonactinospora</taxon>
    </lineage>
</organism>
<protein>
    <submittedName>
        <fullName evidence="2">GCN5-related N-acetyltransferase</fullName>
    </submittedName>
</protein>
<comment type="caution">
    <text evidence="2">The sequence shown here is derived from an EMBL/GenBank/DDBJ whole genome shotgun (WGS) entry which is preliminary data.</text>
</comment>
<dbReference type="PROSITE" id="PS51186">
    <property type="entry name" value="GNAT"/>
    <property type="match status" value="1"/>
</dbReference>
<evidence type="ECO:0000313" key="2">
    <source>
        <dbReference type="EMBL" id="KWX01534.1"/>
    </source>
</evidence>
<sequence length="144" mass="16713">MARTAYRYGSIDQIDARMLYQLLRLRIQVFVVERQMPRMELDDIDVNDKTVHLWAERSGEVVAGLRLHEQDDGAFRVSRLCTALEARGQGLATKLMQHAITMAKRREVVVDAPIRTRGFFERLGFRQEGEKFVKDGMPHVELRL</sequence>